<dbReference type="InterPro" id="IPR050111">
    <property type="entry name" value="C-type_lectin/snaclec_domain"/>
</dbReference>
<feature type="domain" description="C-type lectin" evidence="2">
    <location>
        <begin position="30"/>
        <end position="153"/>
    </location>
</feature>
<keyword evidence="4" id="KW-1185">Reference proteome</keyword>
<dbReference type="Proteomes" id="UP001283361">
    <property type="component" value="Unassembled WGS sequence"/>
</dbReference>
<dbReference type="SMART" id="SM00034">
    <property type="entry name" value="CLECT"/>
    <property type="match status" value="1"/>
</dbReference>
<accession>A0AAE1AZI6</accession>
<name>A0AAE1AZI6_9GAST</name>
<reference evidence="3" key="1">
    <citation type="journal article" date="2023" name="G3 (Bethesda)">
        <title>A reference genome for the long-term kleptoplast-retaining sea slug Elysia crispata morphotype clarki.</title>
        <authorList>
            <person name="Eastman K.E."/>
            <person name="Pendleton A.L."/>
            <person name="Shaikh M.A."/>
            <person name="Suttiyut T."/>
            <person name="Ogas R."/>
            <person name="Tomko P."/>
            <person name="Gavelis G."/>
            <person name="Widhalm J.R."/>
            <person name="Wisecaver J.H."/>
        </authorList>
    </citation>
    <scope>NUCLEOTIDE SEQUENCE</scope>
    <source>
        <strain evidence="3">ECLA1</strain>
    </source>
</reference>
<evidence type="ECO:0000256" key="1">
    <source>
        <dbReference type="SAM" id="SignalP"/>
    </source>
</evidence>
<feature type="chain" id="PRO_5042285397" description="C-type lectin domain-containing protein" evidence="1">
    <location>
        <begin position="20"/>
        <end position="159"/>
    </location>
</feature>
<dbReference type="PANTHER" id="PTHR22803">
    <property type="entry name" value="MANNOSE, PHOSPHOLIPASE, LECTIN RECEPTOR RELATED"/>
    <property type="match status" value="1"/>
</dbReference>
<proteinExistence type="predicted"/>
<comment type="caution">
    <text evidence="3">The sequence shown here is derived from an EMBL/GenBank/DDBJ whole genome shotgun (WGS) entry which is preliminary data.</text>
</comment>
<feature type="signal peptide" evidence="1">
    <location>
        <begin position="1"/>
        <end position="19"/>
    </location>
</feature>
<dbReference type="InterPro" id="IPR016187">
    <property type="entry name" value="CTDL_fold"/>
</dbReference>
<dbReference type="InterPro" id="IPR001304">
    <property type="entry name" value="C-type_lectin-like"/>
</dbReference>
<gene>
    <name evidence="3" type="ORF">RRG08_003238</name>
</gene>
<evidence type="ECO:0000313" key="4">
    <source>
        <dbReference type="Proteomes" id="UP001283361"/>
    </source>
</evidence>
<organism evidence="3 4">
    <name type="scientific">Elysia crispata</name>
    <name type="common">lettuce slug</name>
    <dbReference type="NCBI Taxonomy" id="231223"/>
    <lineage>
        <taxon>Eukaryota</taxon>
        <taxon>Metazoa</taxon>
        <taxon>Spiralia</taxon>
        <taxon>Lophotrochozoa</taxon>
        <taxon>Mollusca</taxon>
        <taxon>Gastropoda</taxon>
        <taxon>Heterobranchia</taxon>
        <taxon>Euthyneura</taxon>
        <taxon>Panpulmonata</taxon>
        <taxon>Sacoglossa</taxon>
        <taxon>Placobranchoidea</taxon>
        <taxon>Plakobranchidae</taxon>
        <taxon>Elysia</taxon>
    </lineage>
</organism>
<dbReference type="SUPFAM" id="SSF56436">
    <property type="entry name" value="C-type lectin-like"/>
    <property type="match status" value="1"/>
</dbReference>
<dbReference type="AlphaFoldDB" id="A0AAE1AZI6"/>
<sequence length="159" mass="18824">MKLELLLFSCLLFIETATPWSLCPRGLYSYGRQCYKIMHVDSTWSEAKVLCESIDANLVEINDPMKEHFLFTTILQKDSRNAERPMWIGASDMLTENSWVWVKSKRHMTFRNWKMRLVDALREGHGHCLALQTLPQFEWKEIKCSERHGFICEFDPMPY</sequence>
<dbReference type="InterPro" id="IPR016186">
    <property type="entry name" value="C-type_lectin-like/link_sf"/>
</dbReference>
<dbReference type="PRINTS" id="PR01504">
    <property type="entry name" value="PNCREATITSAP"/>
</dbReference>
<dbReference type="EMBL" id="JAWDGP010000875">
    <property type="protein sequence ID" value="KAK3796519.1"/>
    <property type="molecule type" value="Genomic_DNA"/>
</dbReference>
<dbReference type="Gene3D" id="3.10.100.10">
    <property type="entry name" value="Mannose-Binding Protein A, subunit A"/>
    <property type="match status" value="1"/>
</dbReference>
<dbReference type="PROSITE" id="PS50041">
    <property type="entry name" value="C_TYPE_LECTIN_2"/>
    <property type="match status" value="1"/>
</dbReference>
<evidence type="ECO:0000313" key="3">
    <source>
        <dbReference type="EMBL" id="KAK3796519.1"/>
    </source>
</evidence>
<evidence type="ECO:0000259" key="2">
    <source>
        <dbReference type="PROSITE" id="PS50041"/>
    </source>
</evidence>
<keyword evidence="1" id="KW-0732">Signal</keyword>
<dbReference type="CDD" id="cd00037">
    <property type="entry name" value="CLECT"/>
    <property type="match status" value="1"/>
</dbReference>
<dbReference type="Pfam" id="PF00059">
    <property type="entry name" value="Lectin_C"/>
    <property type="match status" value="1"/>
</dbReference>
<protein>
    <recommendedName>
        <fullName evidence="2">C-type lectin domain-containing protein</fullName>
    </recommendedName>
</protein>